<feature type="disulfide bond" evidence="2">
    <location>
        <begin position="27"/>
        <end position="41"/>
    </location>
</feature>
<dbReference type="GO" id="GO:0008061">
    <property type="term" value="F:chitin binding"/>
    <property type="evidence" value="ECO:0007669"/>
    <property type="project" value="UniProtKB-UniRule"/>
</dbReference>
<feature type="non-terminal residue" evidence="4">
    <location>
        <position position="1"/>
    </location>
</feature>
<keyword evidence="5" id="KW-1185">Reference proteome</keyword>
<proteinExistence type="predicted"/>
<dbReference type="InterPro" id="IPR001002">
    <property type="entry name" value="Chitin-bd_1"/>
</dbReference>
<name>A0A8E2DYR7_9PEZI</name>
<organism evidence="4 5">
    <name type="scientific">Lepidopterella palustris CBS 459.81</name>
    <dbReference type="NCBI Taxonomy" id="1314670"/>
    <lineage>
        <taxon>Eukaryota</taxon>
        <taxon>Fungi</taxon>
        <taxon>Dikarya</taxon>
        <taxon>Ascomycota</taxon>
        <taxon>Pezizomycotina</taxon>
        <taxon>Dothideomycetes</taxon>
        <taxon>Pleosporomycetidae</taxon>
        <taxon>Mytilinidiales</taxon>
        <taxon>Argynnaceae</taxon>
        <taxon>Lepidopterella</taxon>
    </lineage>
</organism>
<keyword evidence="1 2" id="KW-0147">Chitin-binding</keyword>
<evidence type="ECO:0000256" key="1">
    <source>
        <dbReference type="ARBA" id="ARBA00022669"/>
    </source>
</evidence>
<evidence type="ECO:0000259" key="3">
    <source>
        <dbReference type="PROSITE" id="PS50941"/>
    </source>
</evidence>
<dbReference type="InterPro" id="IPR036861">
    <property type="entry name" value="Endochitinase-like_sf"/>
</dbReference>
<evidence type="ECO:0000313" key="4">
    <source>
        <dbReference type="EMBL" id="OCK74053.1"/>
    </source>
</evidence>
<reference evidence="4 5" key="1">
    <citation type="journal article" date="2016" name="Nat. Commun.">
        <title>Ectomycorrhizal ecology is imprinted in the genome of the dominant symbiotic fungus Cenococcum geophilum.</title>
        <authorList>
            <consortium name="DOE Joint Genome Institute"/>
            <person name="Peter M."/>
            <person name="Kohler A."/>
            <person name="Ohm R.A."/>
            <person name="Kuo A."/>
            <person name="Krutzmann J."/>
            <person name="Morin E."/>
            <person name="Arend M."/>
            <person name="Barry K.W."/>
            <person name="Binder M."/>
            <person name="Choi C."/>
            <person name="Clum A."/>
            <person name="Copeland A."/>
            <person name="Grisel N."/>
            <person name="Haridas S."/>
            <person name="Kipfer T."/>
            <person name="LaButti K."/>
            <person name="Lindquist E."/>
            <person name="Lipzen A."/>
            <person name="Maire R."/>
            <person name="Meier B."/>
            <person name="Mihaltcheva S."/>
            <person name="Molinier V."/>
            <person name="Murat C."/>
            <person name="Poggeler S."/>
            <person name="Quandt C.A."/>
            <person name="Sperisen C."/>
            <person name="Tritt A."/>
            <person name="Tisserant E."/>
            <person name="Crous P.W."/>
            <person name="Henrissat B."/>
            <person name="Nehls U."/>
            <person name="Egli S."/>
            <person name="Spatafora J.W."/>
            <person name="Grigoriev I.V."/>
            <person name="Martin F.M."/>
        </authorList>
    </citation>
    <scope>NUCLEOTIDE SEQUENCE [LARGE SCALE GENOMIC DNA]</scope>
    <source>
        <strain evidence="4 5">CBS 459.81</strain>
    </source>
</reference>
<evidence type="ECO:0000313" key="5">
    <source>
        <dbReference type="Proteomes" id="UP000250266"/>
    </source>
</evidence>
<dbReference type="EMBL" id="KV745573">
    <property type="protein sequence ID" value="OCK74053.1"/>
    <property type="molecule type" value="Genomic_DNA"/>
</dbReference>
<protein>
    <submittedName>
        <fullName evidence="4">Carbohydrate-binding module family 18 protein</fullName>
    </submittedName>
</protein>
<keyword evidence="2" id="KW-1015">Disulfide bond</keyword>
<dbReference type="OrthoDB" id="5985073at2759"/>
<feature type="non-terminal residue" evidence="4">
    <location>
        <position position="52"/>
    </location>
</feature>
<sequence length="52" mass="5132">TGGVSPNGLCGPTNNGWNCQGSGFGNCCSQYGYCGSTSDFCGTGCLSSYGTC</sequence>
<dbReference type="PROSITE" id="PS50941">
    <property type="entry name" value="CHIT_BIND_I_2"/>
    <property type="match status" value="1"/>
</dbReference>
<evidence type="ECO:0000256" key="2">
    <source>
        <dbReference type="PROSITE-ProRule" id="PRU00261"/>
    </source>
</evidence>
<gene>
    <name evidence="4" type="ORF">K432DRAFT_268033</name>
</gene>
<dbReference type="Gene3D" id="3.30.60.10">
    <property type="entry name" value="Endochitinase-like"/>
    <property type="match status" value="1"/>
</dbReference>
<dbReference type="AlphaFoldDB" id="A0A8E2DYR7"/>
<dbReference type="SUPFAM" id="SSF57016">
    <property type="entry name" value="Plant lectins/antimicrobial peptides"/>
    <property type="match status" value="1"/>
</dbReference>
<comment type="caution">
    <text evidence="2">Lacks conserved residue(s) required for the propagation of feature annotation.</text>
</comment>
<dbReference type="Pfam" id="PF00187">
    <property type="entry name" value="Chitin_bind_1"/>
    <property type="match status" value="1"/>
</dbReference>
<accession>A0A8E2DYR7</accession>
<feature type="domain" description="Chitin-binding type-1" evidence="3">
    <location>
        <begin position="7"/>
        <end position="52"/>
    </location>
</feature>
<dbReference type="Proteomes" id="UP000250266">
    <property type="component" value="Unassembled WGS sequence"/>
</dbReference>